<reference evidence="1" key="1">
    <citation type="journal article" date="2020" name="bioRxiv">
        <title>Chromosome-level reference genome of the European wasp spider Argiope bruennichi: a resource for studies on range expansion and evolutionary adaptation.</title>
        <authorList>
            <person name="Sheffer M.M."/>
            <person name="Hoppe A."/>
            <person name="Krehenwinkel H."/>
            <person name="Uhl G."/>
            <person name="Kuss A.W."/>
            <person name="Jensen L."/>
            <person name="Jensen C."/>
            <person name="Gillespie R.G."/>
            <person name="Hoff K.J."/>
            <person name="Prost S."/>
        </authorList>
    </citation>
    <scope>NUCLEOTIDE SEQUENCE</scope>
</reference>
<dbReference type="Proteomes" id="UP000807504">
    <property type="component" value="Unassembled WGS sequence"/>
</dbReference>
<dbReference type="AlphaFoldDB" id="A0A8T0FKI4"/>
<comment type="caution">
    <text evidence="1">The sequence shown here is derived from an EMBL/GenBank/DDBJ whole genome shotgun (WGS) entry which is preliminary data.</text>
</comment>
<reference evidence="1" key="2">
    <citation type="submission" date="2020-06" db="EMBL/GenBank/DDBJ databases">
        <authorList>
            <person name="Sheffer M."/>
        </authorList>
    </citation>
    <scope>NUCLEOTIDE SEQUENCE</scope>
</reference>
<protein>
    <submittedName>
        <fullName evidence="1">Uncharacterized protein</fullName>
    </submittedName>
</protein>
<proteinExistence type="predicted"/>
<keyword evidence="2" id="KW-1185">Reference proteome</keyword>
<evidence type="ECO:0000313" key="2">
    <source>
        <dbReference type="Proteomes" id="UP000807504"/>
    </source>
</evidence>
<gene>
    <name evidence="1" type="ORF">HNY73_006315</name>
</gene>
<sequence>MSAPTDSKLIIPFVPSLFHFSVVKVALKLSKHIDATTCLKLFKQMRRSDPEIFYETDSNSNSEIDKAKEKLLIIPAHLRENVVQAILGLDAAVKEWHSDHEGAFRSKNIDETFEWKSNGAIDRIKTMQQLLLKKDVDINLRFYLACCYFLEESIKTLWAEMDVNDKRSIPGNPCTRFWVRRMHDGCAVQWIKDIPEYLHLYWEYPTCSFGAFFPFLQPQERMKEVKKRGFCSDKGEGSGKLHEVESEEHRVLAESSFGSGIKRKDSHKSVQRDETLAAILIGNATSRKSCVICGRSHPNVGKDAPPIRVLLGADVLGSLLTGKIEVFTSGVSAVETLFGWAILGLGSKRQVVNMVTLTIQNIELRSVIKRLLKENIYEIYNDVLRQWQREGIIETIPDDEILKPDHYIPHRPVLKSSSATNKGRPVFDASFKRPGYASLNECLSVVPVFQSRFPNGGSEFPDINES</sequence>
<evidence type="ECO:0000313" key="1">
    <source>
        <dbReference type="EMBL" id="KAF8791456.1"/>
    </source>
</evidence>
<organism evidence="1 2">
    <name type="scientific">Argiope bruennichi</name>
    <name type="common">Wasp spider</name>
    <name type="synonym">Aranea bruennichi</name>
    <dbReference type="NCBI Taxonomy" id="94029"/>
    <lineage>
        <taxon>Eukaryota</taxon>
        <taxon>Metazoa</taxon>
        <taxon>Ecdysozoa</taxon>
        <taxon>Arthropoda</taxon>
        <taxon>Chelicerata</taxon>
        <taxon>Arachnida</taxon>
        <taxon>Araneae</taxon>
        <taxon>Araneomorphae</taxon>
        <taxon>Entelegynae</taxon>
        <taxon>Araneoidea</taxon>
        <taxon>Araneidae</taxon>
        <taxon>Argiope</taxon>
    </lineage>
</organism>
<accession>A0A8T0FKI4</accession>
<name>A0A8T0FKI4_ARGBR</name>
<dbReference type="EMBL" id="JABXBU010000011">
    <property type="protein sequence ID" value="KAF8791456.1"/>
    <property type="molecule type" value="Genomic_DNA"/>
</dbReference>